<keyword evidence="8" id="KW-1185">Reference proteome</keyword>
<keyword evidence="4 5" id="KW-0472">Membrane</keyword>
<dbReference type="GO" id="GO:0016020">
    <property type="term" value="C:membrane"/>
    <property type="evidence" value="ECO:0007669"/>
    <property type="project" value="UniProtKB-SubCell"/>
</dbReference>
<sequence length="410" mass="43822">MRQIAAGVKRAFSRAAGLVRADAWMLLQQSLAATVAWLLAADLIDHRQAFFAPMAAVVALNAPLGERGSNALRLLEGVIIGIITGELALAILGTTGWALLLGTLVSLAAARAVGGTALVLAQAASASILTVATGDNHAGPNRLIDALIGGGIALVFSQILFTPEPVRLLRRAESTVLADIATAFDQAARAIDDNDLKLAGSAIDSLRDLHPKLAELARARDASQRVVRRSAVWVSQREPVVRENENAGQLDLLGASALMLLRTTTAAGEHNRRLLAPVIREFAAQVRSLAHSPGDRDVRQQAVETVLQAGRRLRSDERAPETGDRSTLAAAIVAVRAVAADILIFAGLDADQASQAIERDFADRPVPAPAPAPRLPFKGWRLPWKRPADSPGLPTNWIHTWKRRRERHAE</sequence>
<evidence type="ECO:0000256" key="1">
    <source>
        <dbReference type="ARBA" id="ARBA00004141"/>
    </source>
</evidence>
<gene>
    <name evidence="7" type="ORF">E0H75_07280</name>
</gene>
<dbReference type="EMBL" id="SJKD01000001">
    <property type="protein sequence ID" value="TCC53484.1"/>
    <property type="molecule type" value="Genomic_DNA"/>
</dbReference>
<reference evidence="7 8" key="1">
    <citation type="submission" date="2019-02" db="EMBL/GenBank/DDBJ databases">
        <title>Kribbella capetownensis sp. nov. and Kribbella speibonae sp. nov., isolated from soil.</title>
        <authorList>
            <person name="Curtis S.M."/>
            <person name="Norton I."/>
            <person name="Everest G.J."/>
            <person name="Meyers P.R."/>
        </authorList>
    </citation>
    <scope>NUCLEOTIDE SEQUENCE [LARGE SCALE GENOMIC DNA]</scope>
    <source>
        <strain evidence="7 8">YM53</strain>
    </source>
</reference>
<dbReference type="Proteomes" id="UP000293342">
    <property type="component" value="Unassembled WGS sequence"/>
</dbReference>
<keyword evidence="3 5" id="KW-1133">Transmembrane helix</keyword>
<protein>
    <recommendedName>
        <fullName evidence="6">Integral membrane bound transporter domain-containing protein</fullName>
    </recommendedName>
</protein>
<feature type="domain" description="Integral membrane bound transporter" evidence="6">
    <location>
        <begin position="36"/>
        <end position="156"/>
    </location>
</feature>
<evidence type="ECO:0000313" key="7">
    <source>
        <dbReference type="EMBL" id="TCC53484.1"/>
    </source>
</evidence>
<proteinExistence type="predicted"/>
<name>A0A4R0K409_9ACTN</name>
<feature type="transmembrane region" description="Helical" evidence="5">
    <location>
        <begin position="77"/>
        <end position="100"/>
    </location>
</feature>
<comment type="caution">
    <text evidence="7">The sequence shown here is derived from an EMBL/GenBank/DDBJ whole genome shotgun (WGS) entry which is preliminary data.</text>
</comment>
<dbReference type="RefSeq" id="WP_131512404.1">
    <property type="nucleotide sequence ID" value="NZ_SJKD01000001.1"/>
</dbReference>
<accession>A0A4R0K409</accession>
<comment type="subcellular location">
    <subcellularLocation>
        <location evidence="1">Membrane</location>
        <topology evidence="1">Multi-pass membrane protein</topology>
    </subcellularLocation>
</comment>
<feature type="transmembrane region" description="Helical" evidence="5">
    <location>
        <begin position="143"/>
        <end position="161"/>
    </location>
</feature>
<feature type="transmembrane region" description="Helical" evidence="5">
    <location>
        <begin position="112"/>
        <end position="131"/>
    </location>
</feature>
<evidence type="ECO:0000256" key="5">
    <source>
        <dbReference type="SAM" id="Phobius"/>
    </source>
</evidence>
<dbReference type="AlphaFoldDB" id="A0A4R0K409"/>
<evidence type="ECO:0000259" key="6">
    <source>
        <dbReference type="Pfam" id="PF13515"/>
    </source>
</evidence>
<organism evidence="7 8">
    <name type="scientific">Kribbella capetownensis</name>
    <dbReference type="NCBI Taxonomy" id="1572659"/>
    <lineage>
        <taxon>Bacteria</taxon>
        <taxon>Bacillati</taxon>
        <taxon>Actinomycetota</taxon>
        <taxon>Actinomycetes</taxon>
        <taxon>Propionibacteriales</taxon>
        <taxon>Kribbellaceae</taxon>
        <taxon>Kribbella</taxon>
    </lineage>
</organism>
<evidence type="ECO:0000256" key="2">
    <source>
        <dbReference type="ARBA" id="ARBA00022692"/>
    </source>
</evidence>
<evidence type="ECO:0000256" key="3">
    <source>
        <dbReference type="ARBA" id="ARBA00022989"/>
    </source>
</evidence>
<dbReference type="OrthoDB" id="5198202at2"/>
<dbReference type="Pfam" id="PF13515">
    <property type="entry name" value="FUSC_2"/>
    <property type="match status" value="1"/>
</dbReference>
<dbReference type="InterPro" id="IPR049453">
    <property type="entry name" value="Memb_transporter_dom"/>
</dbReference>
<evidence type="ECO:0000256" key="4">
    <source>
        <dbReference type="ARBA" id="ARBA00023136"/>
    </source>
</evidence>
<keyword evidence="2 5" id="KW-0812">Transmembrane</keyword>
<evidence type="ECO:0000313" key="8">
    <source>
        <dbReference type="Proteomes" id="UP000293342"/>
    </source>
</evidence>